<sequence>WDERIGGDFDIYAQKIDSSGNRQWGLSDLCVCDAVNDQQKSKIASDDSGGAIIAWDDDVNGNGSFYKVYAQRVNSSGILEWDPNGVCICNEISVYPEIVADGSGGAIIVWQDYRSGSNLDIYAQKVNSSGISQWGANGICNATGNQTNHKIIADGLGGTIITWDDERDGRRDIYAQRVDSNGSIHSGWTSNGVLICDTTGAGVFGIYPQIVTDGSGGAIITWEDSRNPANNGDIYAQRITADGNVGIEEKAVIRHWATGISVGVYPNPSFGKISIRYSMHDARYLMHDISLHIYDAAGRLIRDLSNNLASCILNHVSVVSWNGTNDYGHKLPAGIYFVRFKAGDLQAAEKILIVE</sequence>
<name>X1RL76_9ZZZZ</name>
<organism evidence="1">
    <name type="scientific">marine sediment metagenome</name>
    <dbReference type="NCBI Taxonomy" id="412755"/>
    <lineage>
        <taxon>unclassified sequences</taxon>
        <taxon>metagenomes</taxon>
        <taxon>ecological metagenomes</taxon>
    </lineage>
</organism>
<comment type="caution">
    <text evidence="1">The sequence shown here is derived from an EMBL/GenBank/DDBJ whole genome shotgun (WGS) entry which is preliminary data.</text>
</comment>
<dbReference type="AlphaFoldDB" id="X1RL76"/>
<accession>X1RL76</accession>
<dbReference type="InterPro" id="IPR026444">
    <property type="entry name" value="Secre_tail"/>
</dbReference>
<feature type="non-terminal residue" evidence="1">
    <location>
        <position position="1"/>
    </location>
</feature>
<gene>
    <name evidence="1" type="ORF">S12H4_14344</name>
</gene>
<reference evidence="1" key="1">
    <citation type="journal article" date="2014" name="Front. Microbiol.">
        <title>High frequency of phylogenetically diverse reductive dehalogenase-homologous genes in deep subseafloor sedimentary metagenomes.</title>
        <authorList>
            <person name="Kawai M."/>
            <person name="Futagami T."/>
            <person name="Toyoda A."/>
            <person name="Takaki Y."/>
            <person name="Nishi S."/>
            <person name="Hori S."/>
            <person name="Arai W."/>
            <person name="Tsubouchi T."/>
            <person name="Morono Y."/>
            <person name="Uchiyama I."/>
            <person name="Ito T."/>
            <person name="Fujiyama A."/>
            <person name="Inagaki F."/>
            <person name="Takami H."/>
        </authorList>
    </citation>
    <scope>NUCLEOTIDE SEQUENCE</scope>
    <source>
        <strain evidence="1">Expedition CK06-06</strain>
    </source>
</reference>
<dbReference type="NCBIfam" id="TIGR04183">
    <property type="entry name" value="Por_Secre_tail"/>
    <property type="match status" value="1"/>
</dbReference>
<dbReference type="EMBL" id="BARW01006836">
    <property type="protein sequence ID" value="GAI81388.1"/>
    <property type="molecule type" value="Genomic_DNA"/>
</dbReference>
<evidence type="ECO:0000313" key="1">
    <source>
        <dbReference type="EMBL" id="GAI81388.1"/>
    </source>
</evidence>
<dbReference type="Gene3D" id="2.60.40.4070">
    <property type="match status" value="1"/>
</dbReference>
<proteinExistence type="predicted"/>
<protein>
    <submittedName>
        <fullName evidence="1">Uncharacterized protein</fullName>
    </submittedName>
</protein>